<dbReference type="GO" id="GO:0005524">
    <property type="term" value="F:ATP binding"/>
    <property type="evidence" value="ECO:0007669"/>
    <property type="project" value="UniProtKB-KW"/>
</dbReference>
<keyword evidence="7 15" id="KW-0418">Kinase</keyword>
<dbReference type="InterPro" id="IPR035907">
    <property type="entry name" value="Hppk_sf"/>
</dbReference>
<comment type="caution">
    <text evidence="15">The sequence shown here is derived from an EMBL/GenBank/DDBJ whole genome shotgun (WGS) entry which is preliminary data.</text>
</comment>
<dbReference type="RefSeq" id="WP_101318429.1">
    <property type="nucleotide sequence ID" value="NZ_CAWNSS010000038.1"/>
</dbReference>
<comment type="function">
    <text evidence="10">Catalyzes the transfer of pyrophosphate from adenosine triphosphate (ATP) to 6-hydroxymethyl-7,8-dihydropterin, an enzymatic step in folate biosynthesis pathway.</text>
</comment>
<dbReference type="GO" id="GO:0046654">
    <property type="term" value="P:tetrahydrofolate biosynthetic process"/>
    <property type="evidence" value="ECO:0007669"/>
    <property type="project" value="UniProtKB-UniPathway"/>
</dbReference>
<dbReference type="GO" id="GO:0016301">
    <property type="term" value="F:kinase activity"/>
    <property type="evidence" value="ECO:0007669"/>
    <property type="project" value="UniProtKB-KW"/>
</dbReference>
<keyword evidence="6" id="KW-0547">Nucleotide-binding</keyword>
<dbReference type="EMBL" id="LJZX01000038">
    <property type="protein sequence ID" value="PKQ77472.1"/>
    <property type="molecule type" value="Genomic_DNA"/>
</dbReference>
<comment type="pathway">
    <text evidence="1">Cofactor biosynthesis; tetrahydrofolate biosynthesis; 2-amino-4-hydroxy-6-hydroxymethyl-7,8-dihydropteridine diphosphate from 7,8-dihydroneopterin triphosphate: step 4/4.</text>
</comment>
<dbReference type="Proteomes" id="UP000233526">
    <property type="component" value="Unassembled WGS sequence"/>
</dbReference>
<evidence type="ECO:0000256" key="7">
    <source>
        <dbReference type="ARBA" id="ARBA00022777"/>
    </source>
</evidence>
<evidence type="ECO:0000256" key="13">
    <source>
        <dbReference type="SAM" id="MobiDB-lite"/>
    </source>
</evidence>
<keyword evidence="9" id="KW-0289">Folate biosynthesis</keyword>
<dbReference type="PANTHER" id="PTHR43071">
    <property type="entry name" value="2-AMINO-4-HYDROXY-6-HYDROXYMETHYLDIHYDROPTERIDINE PYROPHOSPHOKINASE"/>
    <property type="match status" value="1"/>
</dbReference>
<evidence type="ECO:0000256" key="1">
    <source>
        <dbReference type="ARBA" id="ARBA00005051"/>
    </source>
</evidence>
<dbReference type="EC" id="2.7.6.3" evidence="3"/>
<evidence type="ECO:0000313" key="16">
    <source>
        <dbReference type="Proteomes" id="UP000233526"/>
    </source>
</evidence>
<feature type="compositionally biased region" description="Polar residues" evidence="13">
    <location>
        <begin position="168"/>
        <end position="178"/>
    </location>
</feature>
<dbReference type="AlphaFoldDB" id="A0A2N3IXJ2"/>
<dbReference type="GO" id="GO:0046656">
    <property type="term" value="P:folic acid biosynthetic process"/>
    <property type="evidence" value="ECO:0007669"/>
    <property type="project" value="UniProtKB-KW"/>
</dbReference>
<evidence type="ECO:0000256" key="3">
    <source>
        <dbReference type="ARBA" id="ARBA00013253"/>
    </source>
</evidence>
<evidence type="ECO:0000256" key="9">
    <source>
        <dbReference type="ARBA" id="ARBA00022909"/>
    </source>
</evidence>
<comment type="similarity">
    <text evidence="2">Belongs to the HPPK family.</text>
</comment>
<feature type="domain" description="7,8-dihydro-6-hydroxymethylpterin-pyrophosphokinase" evidence="14">
    <location>
        <begin position="5"/>
        <end position="101"/>
    </location>
</feature>
<reference evidence="15 16" key="1">
    <citation type="journal article" date="2017" name="Front. Microbiol.">
        <title>Strong Genomic and Phenotypic Heterogeneity in the Aeromonas sobria Species Complex.</title>
        <authorList>
            <person name="Gauthier J."/>
            <person name="Vincent A.T."/>
            <person name="Charette S.J."/>
            <person name="Derome N."/>
        </authorList>
    </citation>
    <scope>NUCLEOTIDE SEQUENCE [LARGE SCALE GENOMIC DNA]</scope>
    <source>
        <strain evidence="15 16">JF2635</strain>
    </source>
</reference>
<evidence type="ECO:0000256" key="6">
    <source>
        <dbReference type="ARBA" id="ARBA00022741"/>
    </source>
</evidence>
<evidence type="ECO:0000259" key="14">
    <source>
        <dbReference type="Pfam" id="PF01288"/>
    </source>
</evidence>
<evidence type="ECO:0000313" key="15">
    <source>
        <dbReference type="EMBL" id="PKQ77472.1"/>
    </source>
</evidence>
<feature type="region of interest" description="Disordered" evidence="13">
    <location>
        <begin position="162"/>
        <end position="194"/>
    </location>
</feature>
<dbReference type="SUPFAM" id="SSF55083">
    <property type="entry name" value="6-hydroxymethyl-7,8-dihydropterin pyrophosphokinase, HPPK"/>
    <property type="match status" value="1"/>
</dbReference>
<evidence type="ECO:0000256" key="2">
    <source>
        <dbReference type="ARBA" id="ARBA00005810"/>
    </source>
</evidence>
<protein>
    <recommendedName>
        <fullName evidence="4">2-amino-4-hydroxy-6-hydroxymethyldihydropteridine pyrophosphokinase</fullName>
        <ecNumber evidence="3">2.7.6.3</ecNumber>
    </recommendedName>
    <alternativeName>
        <fullName evidence="11">6-hydroxymethyl-7,8-dihydropterin pyrophosphokinase</fullName>
    </alternativeName>
    <alternativeName>
        <fullName evidence="12">7,8-dihydro-6-hydroxymethylpterin-pyrophosphokinase</fullName>
    </alternativeName>
</protein>
<dbReference type="UniPathway" id="UPA00077">
    <property type="reaction ID" value="UER00155"/>
</dbReference>
<dbReference type="PANTHER" id="PTHR43071:SF1">
    <property type="entry name" value="2-AMINO-4-HYDROXY-6-HYDROXYMETHYLDIHYDROPTERIDINE PYROPHOSPHOKINASE"/>
    <property type="match status" value="1"/>
</dbReference>
<proteinExistence type="inferred from homology"/>
<dbReference type="InterPro" id="IPR000550">
    <property type="entry name" value="Hppk"/>
</dbReference>
<evidence type="ECO:0000256" key="8">
    <source>
        <dbReference type="ARBA" id="ARBA00022840"/>
    </source>
</evidence>
<dbReference type="GO" id="GO:0003848">
    <property type="term" value="F:2-amino-4-hydroxy-6-hydroxymethyldihydropteridine diphosphokinase activity"/>
    <property type="evidence" value="ECO:0007669"/>
    <property type="project" value="UniProtKB-EC"/>
</dbReference>
<evidence type="ECO:0000256" key="12">
    <source>
        <dbReference type="ARBA" id="ARBA00033413"/>
    </source>
</evidence>
<name>A0A2N3IXJ2_AERSO</name>
<keyword evidence="8" id="KW-0067">ATP-binding</keyword>
<accession>A0A2N3IXJ2</accession>
<organism evidence="15 16">
    <name type="scientific">Aeromonas sobria</name>
    <dbReference type="NCBI Taxonomy" id="646"/>
    <lineage>
        <taxon>Bacteria</taxon>
        <taxon>Pseudomonadati</taxon>
        <taxon>Pseudomonadota</taxon>
        <taxon>Gammaproteobacteria</taxon>
        <taxon>Aeromonadales</taxon>
        <taxon>Aeromonadaceae</taxon>
        <taxon>Aeromonas</taxon>
    </lineage>
</organism>
<evidence type="ECO:0000256" key="5">
    <source>
        <dbReference type="ARBA" id="ARBA00022679"/>
    </source>
</evidence>
<evidence type="ECO:0000256" key="11">
    <source>
        <dbReference type="ARBA" id="ARBA00029766"/>
    </source>
</evidence>
<dbReference type="Pfam" id="PF01288">
    <property type="entry name" value="HPPK"/>
    <property type="match status" value="1"/>
</dbReference>
<keyword evidence="5" id="KW-0808">Transferase</keyword>
<gene>
    <name evidence="15" type="ORF">AOX56_16990</name>
</gene>
<evidence type="ECO:0000256" key="10">
    <source>
        <dbReference type="ARBA" id="ARBA00029409"/>
    </source>
</evidence>
<evidence type="ECO:0000256" key="4">
    <source>
        <dbReference type="ARBA" id="ARBA00016218"/>
    </source>
</evidence>
<dbReference type="Gene3D" id="3.30.70.560">
    <property type="entry name" value="7,8-Dihydro-6-hydroxymethylpterin-pyrophosphokinase HPPK"/>
    <property type="match status" value="1"/>
</dbReference>
<sequence>MFYLCSIGSNLDPGTHVSTVLGELLARFGPLQLSSVIRTEPVGMQSRNHFLNCLLIVESGLDPASLKQIFVALEIAHGRDRSDPLCKVHDRPLDIDILASNRSGDFATAEVDSYLAELLAELYWHGEVHDPKVELLVQLPNEFSKRRAGKAVLTQPVGLGPLTLGPRAQQSKGGQSTPAIHLDAGPRHITVPHQ</sequence>